<dbReference type="OrthoDB" id="7596738at2"/>
<evidence type="ECO:0000313" key="3">
    <source>
        <dbReference type="Proteomes" id="UP000289708"/>
    </source>
</evidence>
<accession>A0A4Q0MJ02</accession>
<dbReference type="Gene3D" id="2.30.30.140">
    <property type="match status" value="2"/>
</dbReference>
<comment type="caution">
    <text evidence="2">The sequence shown here is derived from an EMBL/GenBank/DDBJ whole genome shotgun (WGS) entry which is preliminary data.</text>
</comment>
<keyword evidence="1" id="KW-0732">Signal</keyword>
<gene>
    <name evidence="2" type="ORF">EK403_09990</name>
</gene>
<evidence type="ECO:0000256" key="1">
    <source>
        <dbReference type="SAM" id="SignalP"/>
    </source>
</evidence>
<dbReference type="CDD" id="cd04508">
    <property type="entry name" value="Tudor_SF"/>
    <property type="match status" value="1"/>
</dbReference>
<feature type="signal peptide" evidence="1">
    <location>
        <begin position="1"/>
        <end position="20"/>
    </location>
</feature>
<feature type="chain" id="PRO_5020632367" evidence="1">
    <location>
        <begin position="21"/>
        <end position="121"/>
    </location>
</feature>
<dbReference type="Proteomes" id="UP000289708">
    <property type="component" value="Unassembled WGS sequence"/>
</dbReference>
<name>A0A4Q0MJ02_9HYPH</name>
<evidence type="ECO:0000313" key="2">
    <source>
        <dbReference type="EMBL" id="RXF73514.1"/>
    </source>
</evidence>
<sequence length="121" mass="13408">MRGMIFGLALAAATAAPSLAFEQGDWVLGQWKGGEYWYPGVVENASKSKVTIRYDDGDVDTRPINQVKEYDWSVGDKVECNYRGGGTWYKGRIAALNGGSIRIDYNDGDKEKTKTGMCRSR</sequence>
<proteinExistence type="predicted"/>
<dbReference type="AlphaFoldDB" id="A0A4Q0MJ02"/>
<organism evidence="2 3">
    <name type="scientific">Hansschlegelia zhihuaiae</name>
    <dbReference type="NCBI Taxonomy" id="405005"/>
    <lineage>
        <taxon>Bacteria</taxon>
        <taxon>Pseudomonadati</taxon>
        <taxon>Pseudomonadota</taxon>
        <taxon>Alphaproteobacteria</taxon>
        <taxon>Hyphomicrobiales</taxon>
        <taxon>Methylopilaceae</taxon>
        <taxon>Hansschlegelia</taxon>
    </lineage>
</organism>
<protein>
    <submittedName>
        <fullName evidence="2">Uncharacterized protein</fullName>
    </submittedName>
</protein>
<reference evidence="2 3" key="1">
    <citation type="submission" date="2018-12" db="EMBL/GenBank/DDBJ databases">
        <title>bacterium Hansschlegelia zhihuaiae S113.</title>
        <authorList>
            <person name="He J."/>
        </authorList>
    </citation>
    <scope>NUCLEOTIDE SEQUENCE [LARGE SCALE GENOMIC DNA]</scope>
    <source>
        <strain evidence="2 3">S 113</strain>
    </source>
</reference>
<keyword evidence="3" id="KW-1185">Reference proteome</keyword>
<dbReference type="EMBL" id="RYFI01000008">
    <property type="protein sequence ID" value="RXF73514.1"/>
    <property type="molecule type" value="Genomic_DNA"/>
</dbReference>